<keyword evidence="8 10" id="KW-1133">Transmembrane helix</keyword>
<dbReference type="PANTHER" id="PTHR15495:SF7">
    <property type="entry name" value="GPI INOSITOL-DEACYLASE"/>
    <property type="match status" value="1"/>
</dbReference>
<keyword evidence="5 10" id="KW-0378">Hydrolase</keyword>
<dbReference type="GO" id="GO:0006505">
    <property type="term" value="P:GPI anchor metabolic process"/>
    <property type="evidence" value="ECO:0007669"/>
    <property type="project" value="TreeGrafter"/>
</dbReference>
<feature type="transmembrane region" description="Helical" evidence="10">
    <location>
        <begin position="644"/>
        <end position="668"/>
    </location>
</feature>
<protein>
    <recommendedName>
        <fullName evidence="10">GPI inositol-deacylase</fullName>
        <ecNumber evidence="10">3.1.-.-</ecNumber>
    </recommendedName>
</protein>
<dbReference type="EMBL" id="GL445973">
    <property type="protein sequence ID" value="EFN88696.1"/>
    <property type="molecule type" value="Genomic_DNA"/>
</dbReference>
<dbReference type="PANTHER" id="PTHR15495">
    <property type="entry name" value="NEGATIVE REGULATOR OF VESICLE FORMATION-RELATED"/>
    <property type="match status" value="1"/>
</dbReference>
<dbReference type="Gene3D" id="3.40.50.1820">
    <property type="entry name" value="alpha/beta hydrolase"/>
    <property type="match status" value="1"/>
</dbReference>
<feature type="domain" description="GPI inositol-deacylase PGAP1-like alpha/beta" evidence="11">
    <location>
        <begin position="21"/>
        <end position="230"/>
    </location>
</feature>
<feature type="transmembrane region" description="Helical" evidence="10">
    <location>
        <begin position="585"/>
        <end position="604"/>
    </location>
</feature>
<dbReference type="Pfam" id="PF07819">
    <property type="entry name" value="PGAP1"/>
    <property type="match status" value="1"/>
</dbReference>
<dbReference type="GO" id="GO:0005789">
    <property type="term" value="C:endoplasmic reticulum membrane"/>
    <property type="evidence" value="ECO:0007669"/>
    <property type="project" value="UniProtKB-SubCell"/>
</dbReference>
<evidence type="ECO:0000256" key="10">
    <source>
        <dbReference type="RuleBase" id="RU365011"/>
    </source>
</evidence>
<dbReference type="InterPro" id="IPR029058">
    <property type="entry name" value="AB_hydrolase_fold"/>
</dbReference>
<comment type="function">
    <text evidence="10">Involved in inositol deacylation of GPI-anchored proteins which plays important roles in the quality control and ER-associated degradation of GPI-anchored proteins.</text>
</comment>
<evidence type="ECO:0000256" key="2">
    <source>
        <dbReference type="ARBA" id="ARBA00006931"/>
    </source>
</evidence>
<dbReference type="InterPro" id="IPR012908">
    <property type="entry name" value="PGAP1-ab_dom-like"/>
</dbReference>
<feature type="transmembrane region" description="Helical" evidence="10">
    <location>
        <begin position="778"/>
        <end position="796"/>
    </location>
</feature>
<evidence type="ECO:0000256" key="6">
    <source>
        <dbReference type="ARBA" id="ARBA00022824"/>
    </source>
</evidence>
<evidence type="ECO:0000256" key="5">
    <source>
        <dbReference type="ARBA" id="ARBA00022801"/>
    </source>
</evidence>
<feature type="transmembrane region" description="Helical" evidence="10">
    <location>
        <begin position="616"/>
        <end position="632"/>
    </location>
</feature>
<evidence type="ECO:0000256" key="3">
    <source>
        <dbReference type="ARBA" id="ARBA00022448"/>
    </source>
</evidence>
<dbReference type="GO" id="GO:0006888">
    <property type="term" value="P:endoplasmic reticulum to Golgi vesicle-mediated transport"/>
    <property type="evidence" value="ECO:0007669"/>
    <property type="project" value="TreeGrafter"/>
</dbReference>
<evidence type="ECO:0000313" key="14">
    <source>
        <dbReference type="Proteomes" id="UP000008237"/>
    </source>
</evidence>
<evidence type="ECO:0000313" key="13">
    <source>
        <dbReference type="EMBL" id="EFN88697.1"/>
    </source>
</evidence>
<organism evidence="14">
    <name type="scientific">Harpegnathos saltator</name>
    <name type="common">Jerdon's jumping ant</name>
    <dbReference type="NCBI Taxonomy" id="610380"/>
    <lineage>
        <taxon>Eukaryota</taxon>
        <taxon>Metazoa</taxon>
        <taxon>Ecdysozoa</taxon>
        <taxon>Arthropoda</taxon>
        <taxon>Hexapoda</taxon>
        <taxon>Insecta</taxon>
        <taxon>Pterygota</taxon>
        <taxon>Neoptera</taxon>
        <taxon>Endopterygota</taxon>
        <taxon>Hymenoptera</taxon>
        <taxon>Apocrita</taxon>
        <taxon>Aculeata</taxon>
        <taxon>Formicoidea</taxon>
        <taxon>Formicidae</taxon>
        <taxon>Ponerinae</taxon>
        <taxon>Ponerini</taxon>
        <taxon>Harpegnathos</taxon>
    </lineage>
</organism>
<evidence type="ECO:0000256" key="4">
    <source>
        <dbReference type="ARBA" id="ARBA00022692"/>
    </source>
</evidence>
<proteinExistence type="inferred from homology"/>
<comment type="subcellular location">
    <subcellularLocation>
        <location evidence="1">Endoplasmic reticulum membrane</location>
        <topology evidence="1">Multi-pass membrane protein</topology>
    </subcellularLocation>
</comment>
<evidence type="ECO:0000313" key="12">
    <source>
        <dbReference type="EMBL" id="EFN88696.1"/>
    </source>
</evidence>
<keyword evidence="6 10" id="KW-0256">Endoplasmic reticulum</keyword>
<dbReference type="OMA" id="YGLYYYY"/>
<dbReference type="OrthoDB" id="348976at2759"/>
<dbReference type="InterPro" id="IPR039529">
    <property type="entry name" value="PGAP1/BST1"/>
</dbReference>
<evidence type="ECO:0000256" key="7">
    <source>
        <dbReference type="ARBA" id="ARBA00022927"/>
    </source>
</evidence>
<comment type="similarity">
    <text evidence="2 10">Belongs to the GPI inositol-deacylase family.</text>
</comment>
<sequence length="825" mass="94132">RFALYAYGEGFATEKLRRMHFSGIPVLFIPGNAGSHQQVRSIASVSLRKSLKNRTPFHFDFFTVSFNKDYSALYGGVLMEQTIYVSHCIKTILSLYKGKMDSVILIGHSMGGIIAKGALLLAPNMNASLASMIINLATPHTPVLALDNSFANYYHNLENRLGMIKDAGTKVVSIGGGPRDILVTAAQTLDRTADINVLSTSVPAVWKSTDHLSILWCKQLVFAIVRSLFDSVNMEKPHRITSNPDLKMQALFYHFLQHSSGKKLYHYKEQFHFDTDSEWINVMPQQYVWNNKNISKRSFTVYLMVELSRKSDFLTIDAINLENKDWLFGCTASKKQEQRKICEWGWNLTNRTRILPDPLHRTRRVVDLDLKKINYPAITHIVVRVTPNDLNKHLMISFDSYLYESRVESTNKFMRLDYLLDFRKSDYIKTGKGNVRYYVALPNIIDAVAIEVKSVNCINTKQHTIAELVEPWNIGATQLRFFTNTDDGPKTMKIQTLYGRPNETASLRLTLDPECLYAIKVRPGGIIDKISCRVRDRWPLLYIAIISLLLLFLSARVHRESDTLPVIIVTVVLSFIFNVTFETCVALCIIGLSAAYVCFSVIFLGSIIKHGILTKFLARAIAFSTTWMDWLLHGLNEIPLLTTVLIVSLTMTTCGALAMIVSVLLYYVKLTRMYEDYLEELLMASLQHFDWLKRFKFTGSREKSDRSQEIYNHLVLFLLWSFAAIPAIPSVLVWAKNFSYDMRLTTEDSVLFISWMILAMYYALGAKFIPNHKGNRSLILSSIIRLTSWIVLSMTAAPRPFFYHWCMSPIVAMTMMLIALNSLIP</sequence>
<feature type="transmembrane region" description="Helical" evidence="10">
    <location>
        <begin position="710"/>
        <end position="729"/>
    </location>
</feature>
<dbReference type="EC" id="3.1.-.-" evidence="10"/>
<dbReference type="GO" id="GO:0050185">
    <property type="term" value="F:phosphatidylinositol deacylase activity"/>
    <property type="evidence" value="ECO:0007669"/>
    <property type="project" value="TreeGrafter"/>
</dbReference>
<keyword evidence="7 10" id="KW-0653">Protein transport</keyword>
<accession>E2B6F2</accession>
<evidence type="ECO:0000256" key="9">
    <source>
        <dbReference type="ARBA" id="ARBA00023136"/>
    </source>
</evidence>
<dbReference type="SUPFAM" id="SSF53474">
    <property type="entry name" value="alpha/beta-Hydrolases"/>
    <property type="match status" value="1"/>
</dbReference>
<keyword evidence="4 10" id="KW-0812">Transmembrane</keyword>
<gene>
    <name evidence="12" type="ORF">EAI_03260</name>
    <name evidence="13" type="ORF">EAI_03261</name>
</gene>
<evidence type="ECO:0000259" key="11">
    <source>
        <dbReference type="Pfam" id="PF07819"/>
    </source>
</evidence>
<dbReference type="Proteomes" id="UP000008237">
    <property type="component" value="Unassembled WGS sequence"/>
</dbReference>
<feature type="non-terminal residue" evidence="12">
    <location>
        <position position="1"/>
    </location>
</feature>
<feature type="transmembrane region" description="Helical" evidence="10">
    <location>
        <begin position="538"/>
        <end position="555"/>
    </location>
</feature>
<feature type="transmembrane region" description="Helical" evidence="10">
    <location>
        <begin position="802"/>
        <end position="824"/>
    </location>
</feature>
<name>E2B6F2_HARSA</name>
<dbReference type="STRING" id="610380.E2B6F2"/>
<keyword evidence="9 10" id="KW-0472">Membrane</keyword>
<feature type="transmembrane region" description="Helical" evidence="10">
    <location>
        <begin position="749"/>
        <end position="766"/>
    </location>
</feature>
<keyword evidence="3 10" id="KW-0813">Transport</keyword>
<dbReference type="Pfam" id="PF24660">
    <property type="entry name" value="PGAP1_3rd"/>
    <property type="match status" value="1"/>
</dbReference>
<keyword evidence="14" id="KW-1185">Reference proteome</keyword>
<dbReference type="FunCoup" id="E2B6F2">
    <property type="interactions" value="1095"/>
</dbReference>
<dbReference type="EMBL" id="GL445973">
    <property type="protein sequence ID" value="EFN88697.1"/>
    <property type="molecule type" value="Genomic_DNA"/>
</dbReference>
<dbReference type="GO" id="GO:0015031">
    <property type="term" value="P:protein transport"/>
    <property type="evidence" value="ECO:0007669"/>
    <property type="project" value="UniProtKB-KW"/>
</dbReference>
<feature type="transmembrane region" description="Helical" evidence="10">
    <location>
        <begin position="562"/>
        <end position="579"/>
    </location>
</feature>
<evidence type="ECO:0000256" key="8">
    <source>
        <dbReference type="ARBA" id="ARBA00022989"/>
    </source>
</evidence>
<evidence type="ECO:0000256" key="1">
    <source>
        <dbReference type="ARBA" id="ARBA00004477"/>
    </source>
</evidence>
<reference evidence="12 14" key="1">
    <citation type="journal article" date="2010" name="Science">
        <title>Genomic comparison of the ants Camponotus floridanus and Harpegnathos saltator.</title>
        <authorList>
            <person name="Bonasio R."/>
            <person name="Zhang G."/>
            <person name="Ye C."/>
            <person name="Mutti N.S."/>
            <person name="Fang X."/>
            <person name="Qin N."/>
            <person name="Donahue G."/>
            <person name="Yang P."/>
            <person name="Li Q."/>
            <person name="Li C."/>
            <person name="Zhang P."/>
            <person name="Huang Z."/>
            <person name="Berger S.L."/>
            <person name="Reinberg D."/>
            <person name="Wang J."/>
            <person name="Liebig J."/>
        </authorList>
    </citation>
    <scope>NUCLEOTIDE SEQUENCE [LARGE SCALE GENOMIC DNA]</scope>
    <source>
        <strain evidence="12 14">R22 G/1</strain>
    </source>
</reference>
<dbReference type="AlphaFoldDB" id="E2B6F2"/>